<name>A0A917ZFA2_9ACTN</name>
<dbReference type="EMBL" id="BMMS01000001">
    <property type="protein sequence ID" value="GGO80814.1"/>
    <property type="molecule type" value="Genomic_DNA"/>
</dbReference>
<reference evidence="2" key="2">
    <citation type="submission" date="2020-09" db="EMBL/GenBank/DDBJ databases">
        <authorList>
            <person name="Sun Q."/>
            <person name="Zhou Y."/>
        </authorList>
    </citation>
    <scope>NUCLEOTIDE SEQUENCE</scope>
    <source>
        <strain evidence="2">CGMCC 4.7201</strain>
    </source>
</reference>
<evidence type="ECO:0000313" key="3">
    <source>
        <dbReference type="Proteomes" id="UP000641932"/>
    </source>
</evidence>
<proteinExistence type="predicted"/>
<feature type="region of interest" description="Disordered" evidence="1">
    <location>
        <begin position="48"/>
        <end position="77"/>
    </location>
</feature>
<accession>A0A917ZFA2</accession>
<reference evidence="2" key="1">
    <citation type="journal article" date="2014" name="Int. J. Syst. Evol. Microbiol.">
        <title>Complete genome sequence of Corynebacterium casei LMG S-19264T (=DSM 44701T), isolated from a smear-ripened cheese.</title>
        <authorList>
            <consortium name="US DOE Joint Genome Institute (JGI-PGF)"/>
            <person name="Walter F."/>
            <person name="Albersmeier A."/>
            <person name="Kalinowski J."/>
            <person name="Ruckert C."/>
        </authorList>
    </citation>
    <scope>NUCLEOTIDE SEQUENCE</scope>
    <source>
        <strain evidence="2">CGMCC 4.7201</strain>
    </source>
</reference>
<gene>
    <name evidence="2" type="ORF">GCM10012280_03610</name>
</gene>
<keyword evidence="3" id="KW-1185">Reference proteome</keyword>
<evidence type="ECO:0000256" key="1">
    <source>
        <dbReference type="SAM" id="MobiDB-lite"/>
    </source>
</evidence>
<dbReference type="AlphaFoldDB" id="A0A917ZFA2"/>
<protein>
    <submittedName>
        <fullName evidence="2">Uncharacterized protein</fullName>
    </submittedName>
</protein>
<organism evidence="2 3">
    <name type="scientific">Wenjunlia tyrosinilytica</name>
    <dbReference type="NCBI Taxonomy" id="1544741"/>
    <lineage>
        <taxon>Bacteria</taxon>
        <taxon>Bacillati</taxon>
        <taxon>Actinomycetota</taxon>
        <taxon>Actinomycetes</taxon>
        <taxon>Kitasatosporales</taxon>
        <taxon>Streptomycetaceae</taxon>
        <taxon>Wenjunlia</taxon>
    </lineage>
</organism>
<comment type="caution">
    <text evidence="2">The sequence shown here is derived from an EMBL/GenBank/DDBJ whole genome shotgun (WGS) entry which is preliminary data.</text>
</comment>
<sequence>MRNLRLFLSVVVTKSSRRTTDGGVWGSHGGWALSDIVEQVLALRRLMDADPESDSAAQQGDDGEDLASGEAGAVPET</sequence>
<evidence type="ECO:0000313" key="2">
    <source>
        <dbReference type="EMBL" id="GGO80814.1"/>
    </source>
</evidence>
<dbReference type="Proteomes" id="UP000641932">
    <property type="component" value="Unassembled WGS sequence"/>
</dbReference>